<evidence type="ECO:0000313" key="3">
    <source>
        <dbReference type="Proteomes" id="UP001160390"/>
    </source>
</evidence>
<accession>A0AA35M5Q0</accession>
<protein>
    <submittedName>
        <fullName evidence="2">Uncharacterized protein</fullName>
    </submittedName>
</protein>
<dbReference type="Proteomes" id="UP001160390">
    <property type="component" value="Unassembled WGS sequence"/>
</dbReference>
<organism evidence="2 3">
    <name type="scientific">Clonostachys chloroleuca</name>
    <dbReference type="NCBI Taxonomy" id="1926264"/>
    <lineage>
        <taxon>Eukaryota</taxon>
        <taxon>Fungi</taxon>
        <taxon>Dikarya</taxon>
        <taxon>Ascomycota</taxon>
        <taxon>Pezizomycotina</taxon>
        <taxon>Sordariomycetes</taxon>
        <taxon>Hypocreomycetidae</taxon>
        <taxon>Hypocreales</taxon>
        <taxon>Bionectriaceae</taxon>
        <taxon>Clonostachys</taxon>
    </lineage>
</organism>
<feature type="region of interest" description="Disordered" evidence="1">
    <location>
        <begin position="81"/>
        <end position="136"/>
    </location>
</feature>
<reference evidence="2" key="1">
    <citation type="submission" date="2023-01" db="EMBL/GenBank/DDBJ databases">
        <authorList>
            <person name="Piombo E."/>
        </authorList>
    </citation>
    <scope>NUCLEOTIDE SEQUENCE</scope>
</reference>
<evidence type="ECO:0000256" key="1">
    <source>
        <dbReference type="SAM" id="MobiDB-lite"/>
    </source>
</evidence>
<sequence>MRERASLGSRLGLLKVWRGEWACVLWCRVLSQQPSSSRGRSTMQPQIMSIGVDGQTQIHLAGLGALTTAIQTLSKKIKYLDPLGNNGTSTLTASKRYATREDDESASDRHPKRIRVQDDHQSAPRISSKDSSPSAI</sequence>
<dbReference type="EMBL" id="CABFNP030001042">
    <property type="protein sequence ID" value="CAI6090807.1"/>
    <property type="molecule type" value="Genomic_DNA"/>
</dbReference>
<comment type="caution">
    <text evidence="2">The sequence shown here is derived from an EMBL/GenBank/DDBJ whole genome shotgun (WGS) entry which is preliminary data.</text>
</comment>
<name>A0AA35M5Q0_9HYPO</name>
<dbReference type="AlphaFoldDB" id="A0AA35M5Q0"/>
<keyword evidence="3" id="KW-1185">Reference proteome</keyword>
<proteinExistence type="predicted"/>
<gene>
    <name evidence="2" type="ORF">CCHLO57077_00010015</name>
</gene>
<evidence type="ECO:0000313" key="2">
    <source>
        <dbReference type="EMBL" id="CAI6090807.1"/>
    </source>
</evidence>